<sequence length="241" mass="27016">MADKPKIYRNSGVRRIERPKSLAQTVLSHLRTSIIHGDLELGQPLSERQLADDLGVSKTPVREALAQLRNEGLVLIYPQRGAFVFTLSAREVHEICEFRSAVEAAALKLAISRNPETFAADLGAVVTEMTAAQQRGDQRAYLELDTRFHATFLEHCGNSYLRDAYERNVGKIAALRTHLATKPLHTKMSFREHRQMLETVRQRDLAATLAILDVHIGRTRETYSAEIEDIAAADKEVAEAM</sequence>
<dbReference type="InterPro" id="IPR000524">
    <property type="entry name" value="Tscrpt_reg_HTH_GntR"/>
</dbReference>
<dbReference type="SMART" id="SM00895">
    <property type="entry name" value="FCD"/>
    <property type="match status" value="1"/>
</dbReference>
<dbReference type="Gene3D" id="1.10.10.10">
    <property type="entry name" value="Winged helix-like DNA-binding domain superfamily/Winged helix DNA-binding domain"/>
    <property type="match status" value="1"/>
</dbReference>
<accession>A0ABY8CUM1</accession>
<dbReference type="SUPFAM" id="SSF46785">
    <property type="entry name" value="Winged helix' DNA-binding domain"/>
    <property type="match status" value="1"/>
</dbReference>
<dbReference type="InterPro" id="IPR011711">
    <property type="entry name" value="GntR_C"/>
</dbReference>
<dbReference type="InterPro" id="IPR036390">
    <property type="entry name" value="WH_DNA-bd_sf"/>
</dbReference>
<keyword evidence="1" id="KW-0805">Transcription regulation</keyword>
<dbReference type="Pfam" id="PF00392">
    <property type="entry name" value="GntR"/>
    <property type="match status" value="1"/>
</dbReference>
<dbReference type="SMART" id="SM00345">
    <property type="entry name" value="HTH_GNTR"/>
    <property type="match status" value="1"/>
</dbReference>
<keyword evidence="3" id="KW-0804">Transcription</keyword>
<dbReference type="PROSITE" id="PS50949">
    <property type="entry name" value="HTH_GNTR"/>
    <property type="match status" value="1"/>
</dbReference>
<dbReference type="RefSeq" id="WP_280731415.1">
    <property type="nucleotide sequence ID" value="NZ_CP120367.1"/>
</dbReference>
<dbReference type="SUPFAM" id="SSF48008">
    <property type="entry name" value="GntR ligand-binding domain-like"/>
    <property type="match status" value="1"/>
</dbReference>
<name>A0ABY8CUM1_9HYPH</name>
<gene>
    <name evidence="5" type="ORF">PYH38_002175</name>
</gene>
<evidence type="ECO:0000256" key="1">
    <source>
        <dbReference type="ARBA" id="ARBA00023015"/>
    </source>
</evidence>
<dbReference type="CDD" id="cd07377">
    <property type="entry name" value="WHTH_GntR"/>
    <property type="match status" value="1"/>
</dbReference>
<proteinExistence type="predicted"/>
<dbReference type="Gene3D" id="1.20.120.530">
    <property type="entry name" value="GntR ligand-binding domain-like"/>
    <property type="match status" value="1"/>
</dbReference>
<reference evidence="5 6" key="1">
    <citation type="submission" date="2023-03" db="EMBL/GenBank/DDBJ databases">
        <authorList>
            <person name="Kaur S."/>
            <person name="Espinosa-Saiz D."/>
            <person name="Velazquez E."/>
            <person name="Menendez E."/>
            <person name="diCenzo G.C."/>
        </authorList>
    </citation>
    <scope>NUCLEOTIDE SEQUENCE [LARGE SCALE GENOMIC DNA]</scope>
    <source>
        <strain evidence="5 6">LMG 27395</strain>
    </source>
</reference>
<dbReference type="PANTHER" id="PTHR43537">
    <property type="entry name" value="TRANSCRIPTIONAL REGULATOR, GNTR FAMILY"/>
    <property type="match status" value="1"/>
</dbReference>
<evidence type="ECO:0000256" key="3">
    <source>
        <dbReference type="ARBA" id="ARBA00023163"/>
    </source>
</evidence>
<dbReference type="InterPro" id="IPR036388">
    <property type="entry name" value="WH-like_DNA-bd_sf"/>
</dbReference>
<evidence type="ECO:0000259" key="4">
    <source>
        <dbReference type="PROSITE" id="PS50949"/>
    </source>
</evidence>
<protein>
    <submittedName>
        <fullName evidence="5">GntR family transcriptional regulator</fullName>
    </submittedName>
</protein>
<dbReference type="InterPro" id="IPR008920">
    <property type="entry name" value="TF_FadR/GntR_C"/>
</dbReference>
<evidence type="ECO:0000313" key="6">
    <source>
        <dbReference type="Proteomes" id="UP001235547"/>
    </source>
</evidence>
<dbReference type="PANTHER" id="PTHR43537:SF50">
    <property type="entry name" value="TRANSCRIPTIONAL REGULATORY PROTEIN"/>
    <property type="match status" value="1"/>
</dbReference>
<feature type="domain" description="HTH gntR-type" evidence="4">
    <location>
        <begin position="20"/>
        <end position="87"/>
    </location>
</feature>
<keyword evidence="2" id="KW-0238">DNA-binding</keyword>
<dbReference type="Proteomes" id="UP001235547">
    <property type="component" value="Chromosome 2"/>
</dbReference>
<keyword evidence="6" id="KW-1185">Reference proteome</keyword>
<dbReference type="EMBL" id="CP120370">
    <property type="protein sequence ID" value="WEX80696.1"/>
    <property type="molecule type" value="Genomic_DNA"/>
</dbReference>
<organism evidence="5 6">
    <name type="scientific">Sinorhizobium numidicum</name>
    <dbReference type="NCBI Taxonomy" id="680248"/>
    <lineage>
        <taxon>Bacteria</taxon>
        <taxon>Pseudomonadati</taxon>
        <taxon>Pseudomonadota</taxon>
        <taxon>Alphaproteobacteria</taxon>
        <taxon>Hyphomicrobiales</taxon>
        <taxon>Rhizobiaceae</taxon>
        <taxon>Sinorhizobium/Ensifer group</taxon>
        <taxon>Sinorhizobium</taxon>
    </lineage>
</organism>
<evidence type="ECO:0000256" key="2">
    <source>
        <dbReference type="ARBA" id="ARBA00023125"/>
    </source>
</evidence>
<dbReference type="PRINTS" id="PR00035">
    <property type="entry name" value="HTHGNTR"/>
</dbReference>
<evidence type="ECO:0000313" key="5">
    <source>
        <dbReference type="EMBL" id="WEX80696.1"/>
    </source>
</evidence>
<dbReference type="Pfam" id="PF07729">
    <property type="entry name" value="FCD"/>
    <property type="match status" value="1"/>
</dbReference>